<dbReference type="EMBL" id="GBRH01204608">
    <property type="protein sequence ID" value="JAD93287.1"/>
    <property type="molecule type" value="Transcribed_RNA"/>
</dbReference>
<reference evidence="1" key="1">
    <citation type="submission" date="2014-09" db="EMBL/GenBank/DDBJ databases">
        <authorList>
            <person name="Magalhaes I.L.F."/>
            <person name="Oliveira U."/>
            <person name="Santos F.R."/>
            <person name="Vidigal T.H.D.A."/>
            <person name="Brescovit A.D."/>
            <person name="Santos A.J."/>
        </authorList>
    </citation>
    <scope>NUCLEOTIDE SEQUENCE</scope>
    <source>
        <tissue evidence="1">Shoot tissue taken approximately 20 cm above the soil surface</tissue>
    </source>
</reference>
<dbReference type="AlphaFoldDB" id="A0A0A9EBC2"/>
<sequence length="100" mass="11512">MIMNEVVLDQNSRISMNQLHRQVCRHPLRSVLVECLSQYPKRYQPPWQQPPTVCLLSDLPEVHLHGSRHQPLLVEHQEEPVAMAVHDPQEGIGSTYQAKS</sequence>
<name>A0A0A9EBC2_ARUDO</name>
<organism evidence="1">
    <name type="scientific">Arundo donax</name>
    <name type="common">Giant reed</name>
    <name type="synonym">Donax arundinaceus</name>
    <dbReference type="NCBI Taxonomy" id="35708"/>
    <lineage>
        <taxon>Eukaryota</taxon>
        <taxon>Viridiplantae</taxon>
        <taxon>Streptophyta</taxon>
        <taxon>Embryophyta</taxon>
        <taxon>Tracheophyta</taxon>
        <taxon>Spermatophyta</taxon>
        <taxon>Magnoliopsida</taxon>
        <taxon>Liliopsida</taxon>
        <taxon>Poales</taxon>
        <taxon>Poaceae</taxon>
        <taxon>PACMAD clade</taxon>
        <taxon>Arundinoideae</taxon>
        <taxon>Arundineae</taxon>
        <taxon>Arundo</taxon>
    </lineage>
</organism>
<accession>A0A0A9EBC2</accession>
<protein>
    <submittedName>
        <fullName evidence="1">Uncharacterized protein</fullName>
    </submittedName>
</protein>
<reference evidence="1" key="2">
    <citation type="journal article" date="2015" name="Data Brief">
        <title>Shoot transcriptome of the giant reed, Arundo donax.</title>
        <authorList>
            <person name="Barrero R.A."/>
            <person name="Guerrero F.D."/>
            <person name="Moolhuijzen P."/>
            <person name="Goolsby J.A."/>
            <person name="Tidwell J."/>
            <person name="Bellgard S.E."/>
            <person name="Bellgard M.I."/>
        </authorList>
    </citation>
    <scope>NUCLEOTIDE SEQUENCE</scope>
    <source>
        <tissue evidence="1">Shoot tissue taken approximately 20 cm above the soil surface</tissue>
    </source>
</reference>
<evidence type="ECO:0000313" key="1">
    <source>
        <dbReference type="EMBL" id="JAD93287.1"/>
    </source>
</evidence>
<proteinExistence type="predicted"/>